<organism evidence="2 3">
    <name type="scientific">Oxalobacter vibrioformis</name>
    <dbReference type="NCBI Taxonomy" id="933080"/>
    <lineage>
        <taxon>Bacteria</taxon>
        <taxon>Pseudomonadati</taxon>
        <taxon>Pseudomonadota</taxon>
        <taxon>Betaproteobacteria</taxon>
        <taxon>Burkholderiales</taxon>
        <taxon>Oxalobacteraceae</taxon>
        <taxon>Oxalobacter</taxon>
    </lineage>
</organism>
<proteinExistence type="predicted"/>
<dbReference type="InterPro" id="IPR012338">
    <property type="entry name" value="Beta-lactam/transpept-like"/>
</dbReference>
<reference evidence="2" key="1">
    <citation type="journal article" date="2022" name="Front. Microbiol.">
        <title>New perspectives on an old grouping: The genomic and phenotypic variability of Oxalobacter formigenes and the implications for calcium oxalate stone prevention.</title>
        <authorList>
            <person name="Chmiel J.A."/>
            <person name="Carr C."/>
            <person name="Stuivenberg G.A."/>
            <person name="Venema R."/>
            <person name="Chanyi R.M."/>
            <person name="Al K.F."/>
            <person name="Giguere D."/>
            <person name="Say H."/>
            <person name="Akouris P.P."/>
            <person name="Dominguez Romero S.A."/>
            <person name="Kwong A."/>
            <person name="Tai V."/>
            <person name="Koval S.F."/>
            <person name="Razvi H."/>
            <person name="Bjazevic J."/>
            <person name="Burton J.P."/>
        </authorList>
    </citation>
    <scope>NUCLEOTIDE SEQUENCE</scope>
    <source>
        <strain evidence="2">WoOx3</strain>
    </source>
</reference>
<gene>
    <name evidence="2" type="ORF">NB640_04685</name>
</gene>
<dbReference type="SUPFAM" id="SSF56601">
    <property type="entry name" value="beta-lactamase/transpeptidase-like"/>
    <property type="match status" value="1"/>
</dbReference>
<dbReference type="AlphaFoldDB" id="A0A9E9M168"/>
<protein>
    <submittedName>
        <fullName evidence="2">Beta-lactamase family protein</fullName>
    </submittedName>
</protein>
<dbReference type="Proteomes" id="UP001156215">
    <property type="component" value="Chromosome"/>
</dbReference>
<dbReference type="InterPro" id="IPR001466">
    <property type="entry name" value="Beta-lactam-related"/>
</dbReference>
<dbReference type="PANTHER" id="PTHR43283:SF3">
    <property type="entry name" value="BETA-LACTAMASE FAMILY PROTEIN (AFU_ORTHOLOGUE AFUA_5G07500)"/>
    <property type="match status" value="1"/>
</dbReference>
<name>A0A9E9M168_9BURK</name>
<dbReference type="Pfam" id="PF00144">
    <property type="entry name" value="Beta-lactamase"/>
    <property type="match status" value="1"/>
</dbReference>
<keyword evidence="3" id="KW-1185">Reference proteome</keyword>
<evidence type="ECO:0000259" key="1">
    <source>
        <dbReference type="Pfam" id="PF00144"/>
    </source>
</evidence>
<accession>A0A9E9M168</accession>
<dbReference type="Gene3D" id="3.40.710.10">
    <property type="entry name" value="DD-peptidase/beta-lactamase superfamily"/>
    <property type="match status" value="1"/>
</dbReference>
<dbReference type="RefSeq" id="WP_269310013.1">
    <property type="nucleotide sequence ID" value="NZ_CP098242.1"/>
</dbReference>
<dbReference type="PANTHER" id="PTHR43283">
    <property type="entry name" value="BETA-LACTAMASE-RELATED"/>
    <property type="match status" value="1"/>
</dbReference>
<feature type="domain" description="Beta-lactamase-related" evidence="1">
    <location>
        <begin position="24"/>
        <end position="368"/>
    </location>
</feature>
<sequence length="387" mass="42264">MQATAKYAPLKDAVDEAIEICLTDELTPGTVVVIAHEGQIVYHRAEGLSNPGKGIPMQENSLFRLASITKAFTSLAAAALIEQGKMQMDDPVTKWLPDFKPKTADGKTPVITIRQLLSHTAGLDYRWAQPENGPYEQADISDGLDISGITLEENIRRLGTVTLNYEPGTSWLYSLSPEVMGAVIAKAHGSTFQKAMKELLTDPLGMTDTMFNAEEKDRGRMTVPYFMDNGTLKRMEADQLVLNEDGWRFLFSPERAFDPNEYPSGGVGLIGTGIDLLRLVEAIRTNTCPTISESLMKEMSTNLFPNGVPEDPSMGFCLGWGVLLDPALAATPQSPGTLLWGGVYGHRWFADPARKLSVVIMTTTAVTVHNEPVSTTIRNAIYANLPA</sequence>
<evidence type="ECO:0000313" key="3">
    <source>
        <dbReference type="Proteomes" id="UP001156215"/>
    </source>
</evidence>
<evidence type="ECO:0000313" key="2">
    <source>
        <dbReference type="EMBL" id="WAW10938.1"/>
    </source>
</evidence>
<dbReference type="EMBL" id="CP098242">
    <property type="protein sequence ID" value="WAW10938.1"/>
    <property type="molecule type" value="Genomic_DNA"/>
</dbReference>
<dbReference type="InterPro" id="IPR050789">
    <property type="entry name" value="Diverse_Enzym_Activities"/>
</dbReference>
<dbReference type="KEGG" id="ovb:NB640_04685"/>